<dbReference type="STRING" id="341454.A0A4S2N6E4"/>
<reference evidence="2 3" key="1">
    <citation type="submission" date="2019-04" db="EMBL/GenBank/DDBJ databases">
        <title>Comparative genomics and transcriptomics to analyze fruiting body development in filamentous ascomycetes.</title>
        <authorList>
            <consortium name="DOE Joint Genome Institute"/>
            <person name="Lutkenhaus R."/>
            <person name="Traeger S."/>
            <person name="Breuer J."/>
            <person name="Kuo A."/>
            <person name="Lipzen A."/>
            <person name="Pangilinan J."/>
            <person name="Dilworth D."/>
            <person name="Sandor L."/>
            <person name="Poggeler S."/>
            <person name="Barry K."/>
            <person name="Grigoriev I.V."/>
            <person name="Nowrousian M."/>
        </authorList>
    </citation>
    <scope>NUCLEOTIDE SEQUENCE [LARGE SCALE GENOMIC DNA]</scope>
    <source>
        <strain evidence="2 3">CBS 389.68</strain>
    </source>
</reference>
<evidence type="ECO:0000313" key="3">
    <source>
        <dbReference type="Proteomes" id="UP000298138"/>
    </source>
</evidence>
<proteinExistence type="inferred from homology"/>
<evidence type="ECO:0000256" key="1">
    <source>
        <dbReference type="ARBA" id="ARBA00009740"/>
    </source>
</evidence>
<organism evidence="2 3">
    <name type="scientific">Ascodesmis nigricans</name>
    <dbReference type="NCBI Taxonomy" id="341454"/>
    <lineage>
        <taxon>Eukaryota</taxon>
        <taxon>Fungi</taxon>
        <taxon>Dikarya</taxon>
        <taxon>Ascomycota</taxon>
        <taxon>Pezizomycotina</taxon>
        <taxon>Pezizomycetes</taxon>
        <taxon>Pezizales</taxon>
        <taxon>Ascodesmidaceae</taxon>
        <taxon>Ascodesmis</taxon>
    </lineage>
</organism>
<evidence type="ECO:0000313" key="2">
    <source>
        <dbReference type="EMBL" id="TGZ84889.1"/>
    </source>
</evidence>
<dbReference type="Proteomes" id="UP000298138">
    <property type="component" value="Unassembled WGS sequence"/>
</dbReference>
<keyword evidence="3" id="KW-1185">Reference proteome</keyword>
<name>A0A4S2N6E4_9PEZI</name>
<gene>
    <name evidence="2" type="ORF">EX30DRAFT_356973</name>
</gene>
<dbReference type="Pfam" id="PF06884">
    <property type="entry name" value="DUF1264"/>
    <property type="match status" value="1"/>
</dbReference>
<dbReference type="InterPro" id="IPR010686">
    <property type="entry name" value="OBAP-like"/>
</dbReference>
<comment type="similarity">
    <text evidence="1">Belongs to the OBAP family.</text>
</comment>
<protein>
    <submittedName>
        <fullName evidence="2">DUF1264 domain-containing protein</fullName>
    </submittedName>
</protein>
<accession>A0A4S2N6E4</accession>
<dbReference type="AlphaFoldDB" id="A0A4S2N6E4"/>
<dbReference type="PANTHER" id="PTHR31360:SF0">
    <property type="entry name" value="OIL BODY-ASSOCIATED PROTEIN 1B"/>
    <property type="match status" value="1"/>
</dbReference>
<dbReference type="OrthoDB" id="1901244at2759"/>
<dbReference type="InParanoid" id="A0A4S2N6E4"/>
<dbReference type="EMBL" id="ML220112">
    <property type="protein sequence ID" value="TGZ84889.1"/>
    <property type="molecule type" value="Genomic_DNA"/>
</dbReference>
<sequence length="229" mass="26261">MASKGCPIDPSNTCCTSGGPCKAVPPCSGKNVDDAKSQDFAPTTGICEHLNAFHVYADDEKRFIETNHYCTHLEPDFRQCILYDGPQKGARLLGVEYMCTPELFATFPEEEKQYWHSHVYEVKSGMLVLPKPPFITQEEWDKAETSAMESVVKLYGKTYHFWQVDKGHKYPFGPPSLMMSFTHDGQFDFDKNVGDRDKRFGIDYHKKRQLRDSIPDFKIDPAVDKFRKK</sequence>
<dbReference type="PANTHER" id="PTHR31360">
    <property type="match status" value="1"/>
</dbReference>